<sequence>MINASLPSDRYKHFLQTIIRNNELWTLINNDGSFALFEVNNTIVFSLWPDEASIESNLTPDWTDYIPFKIDFNALEETVLPIIRQNNYLINIYPVEGRIGHVVSLNDFVTDLNTQYKH</sequence>
<gene>
    <name evidence="1" type="ORF">ACFSR3_02325</name>
</gene>
<proteinExistence type="predicted"/>
<protein>
    <submittedName>
        <fullName evidence="1">DUF2750 domain-containing protein</fullName>
    </submittedName>
</protein>
<organism evidence="1 2">
    <name type="scientific">Flavobacterium suzhouense</name>
    <dbReference type="NCBI Taxonomy" id="1529638"/>
    <lineage>
        <taxon>Bacteria</taxon>
        <taxon>Pseudomonadati</taxon>
        <taxon>Bacteroidota</taxon>
        <taxon>Flavobacteriia</taxon>
        <taxon>Flavobacteriales</taxon>
        <taxon>Flavobacteriaceae</taxon>
        <taxon>Flavobacterium</taxon>
    </lineage>
</organism>
<keyword evidence="2" id="KW-1185">Reference proteome</keyword>
<dbReference type="Pfam" id="PF11042">
    <property type="entry name" value="DUF2750"/>
    <property type="match status" value="1"/>
</dbReference>
<reference evidence="2" key="1">
    <citation type="journal article" date="2019" name="Int. J. Syst. Evol. Microbiol.">
        <title>The Global Catalogue of Microorganisms (GCM) 10K type strain sequencing project: providing services to taxonomists for standard genome sequencing and annotation.</title>
        <authorList>
            <consortium name="The Broad Institute Genomics Platform"/>
            <consortium name="The Broad Institute Genome Sequencing Center for Infectious Disease"/>
            <person name="Wu L."/>
            <person name="Ma J."/>
        </authorList>
    </citation>
    <scope>NUCLEOTIDE SEQUENCE [LARGE SCALE GENOMIC DNA]</scope>
    <source>
        <strain evidence="2">KCTC 42107</strain>
    </source>
</reference>
<evidence type="ECO:0000313" key="1">
    <source>
        <dbReference type="EMBL" id="MFD2600881.1"/>
    </source>
</evidence>
<name>A0ABW5NQB7_9FLAO</name>
<dbReference type="Proteomes" id="UP001597480">
    <property type="component" value="Unassembled WGS sequence"/>
</dbReference>
<dbReference type="InterPro" id="IPR021284">
    <property type="entry name" value="DUF2750"/>
</dbReference>
<evidence type="ECO:0000313" key="2">
    <source>
        <dbReference type="Proteomes" id="UP001597480"/>
    </source>
</evidence>
<dbReference type="RefSeq" id="WP_379819552.1">
    <property type="nucleotide sequence ID" value="NZ_JBHUMD010000004.1"/>
</dbReference>
<comment type="caution">
    <text evidence="1">The sequence shown here is derived from an EMBL/GenBank/DDBJ whole genome shotgun (WGS) entry which is preliminary data.</text>
</comment>
<accession>A0ABW5NQB7</accession>
<dbReference type="EMBL" id="JBHUMD010000004">
    <property type="protein sequence ID" value="MFD2600881.1"/>
    <property type="molecule type" value="Genomic_DNA"/>
</dbReference>